<evidence type="ECO:0000313" key="2">
    <source>
        <dbReference type="Proteomes" id="UP001497700"/>
    </source>
</evidence>
<accession>A0ACB9YSI1</accession>
<evidence type="ECO:0000313" key="1">
    <source>
        <dbReference type="EMBL" id="KAI4862294.1"/>
    </source>
</evidence>
<protein>
    <submittedName>
        <fullName evidence="1">Major facilitator superfamily domain-containing protein</fullName>
    </submittedName>
</protein>
<sequence length="549" mass="60480">MASTEISVQTTQPCSKPSSPAQDSGVERKETVVSLESQESEPKTTASHNETILGQGAENIILTENDCPDALATAWSSWKRWKILMVIFLVQTSMNFNTSLYANGQSGIVQEFGIDPQVAVSGAAVFLITYAFGCELWAPWSEEFGRKIVLQASLVLVNICCIPVALAHVYHYFPAIIIGRTLGGLFSAGGSVTLGMVADMFSTDEQEHPLAFIVLSSVGGSILGPILGGFVEEYLHWTWTIWIQLIFGVFVQVLHLTTVPETRAAVLIEEHAKKLRRSGEKPNVYGPDELKTAKERFVPTEILSLWARPFRMLARERIVSILSMLSGFSDALVFMQIQCFSRVFKLWGFSTIQVGLAFIPIGIGYLLGYALFVLVIRRNRILRETNPASENAQYESRLWMLLFAAPCLPIGMAIFAWTSTPAAHWIAPMIGWVVIGMANYTIYLTTIDYMVAAYGPYSASATGGNGFCRDFFAGVLTWAAGPYYDAFPFDYGLQVANTILAAISLLLMVATIFVYFRGPSLRKNSPFAQSLNENNESAGRIVLPPTMDI</sequence>
<reference evidence="1 2" key="1">
    <citation type="journal article" date="2022" name="New Phytol.">
        <title>Ecological generalism drives hyperdiversity of secondary metabolite gene clusters in xylarialean endophytes.</title>
        <authorList>
            <person name="Franco M.E.E."/>
            <person name="Wisecaver J.H."/>
            <person name="Arnold A.E."/>
            <person name="Ju Y.M."/>
            <person name="Slot J.C."/>
            <person name="Ahrendt S."/>
            <person name="Moore L.P."/>
            <person name="Eastman K.E."/>
            <person name="Scott K."/>
            <person name="Konkel Z."/>
            <person name="Mondo S.J."/>
            <person name="Kuo A."/>
            <person name="Hayes R.D."/>
            <person name="Haridas S."/>
            <person name="Andreopoulos B."/>
            <person name="Riley R."/>
            <person name="LaButti K."/>
            <person name="Pangilinan J."/>
            <person name="Lipzen A."/>
            <person name="Amirebrahimi M."/>
            <person name="Yan J."/>
            <person name="Adam C."/>
            <person name="Keymanesh K."/>
            <person name="Ng V."/>
            <person name="Louie K."/>
            <person name="Northen T."/>
            <person name="Drula E."/>
            <person name="Henrissat B."/>
            <person name="Hsieh H.M."/>
            <person name="Youens-Clark K."/>
            <person name="Lutzoni F."/>
            <person name="Miadlikowska J."/>
            <person name="Eastwood D.C."/>
            <person name="Hamelin R.C."/>
            <person name="Grigoriev I.V."/>
            <person name="U'Ren J.M."/>
        </authorList>
    </citation>
    <scope>NUCLEOTIDE SEQUENCE [LARGE SCALE GENOMIC DNA]</scope>
    <source>
        <strain evidence="1 2">CBS 119005</strain>
    </source>
</reference>
<keyword evidence="2" id="KW-1185">Reference proteome</keyword>
<dbReference type="EMBL" id="MU393529">
    <property type="protein sequence ID" value="KAI4862294.1"/>
    <property type="molecule type" value="Genomic_DNA"/>
</dbReference>
<name>A0ACB9YSI1_9PEZI</name>
<organism evidence="1 2">
    <name type="scientific">Hypoxylon rubiginosum</name>
    <dbReference type="NCBI Taxonomy" id="110542"/>
    <lineage>
        <taxon>Eukaryota</taxon>
        <taxon>Fungi</taxon>
        <taxon>Dikarya</taxon>
        <taxon>Ascomycota</taxon>
        <taxon>Pezizomycotina</taxon>
        <taxon>Sordariomycetes</taxon>
        <taxon>Xylariomycetidae</taxon>
        <taxon>Xylariales</taxon>
        <taxon>Hypoxylaceae</taxon>
        <taxon>Hypoxylon</taxon>
    </lineage>
</organism>
<comment type="caution">
    <text evidence="1">The sequence shown here is derived from an EMBL/GenBank/DDBJ whole genome shotgun (WGS) entry which is preliminary data.</text>
</comment>
<dbReference type="Proteomes" id="UP001497700">
    <property type="component" value="Unassembled WGS sequence"/>
</dbReference>
<gene>
    <name evidence="1" type="ORF">F4820DRAFT_451124</name>
</gene>
<proteinExistence type="predicted"/>